<accession>A0A2V1DVC4</accession>
<keyword evidence="1" id="KW-1133">Transmembrane helix</keyword>
<dbReference type="SUPFAM" id="SSF53335">
    <property type="entry name" value="S-adenosyl-L-methionine-dependent methyltransferases"/>
    <property type="match status" value="1"/>
</dbReference>
<dbReference type="Gene3D" id="3.40.50.150">
    <property type="entry name" value="Vaccinia Virus protein VP39"/>
    <property type="match status" value="1"/>
</dbReference>
<dbReference type="EMBL" id="KZ805368">
    <property type="protein sequence ID" value="PVI00770.1"/>
    <property type="molecule type" value="Genomic_DNA"/>
</dbReference>
<evidence type="ECO:0000256" key="1">
    <source>
        <dbReference type="SAM" id="Phobius"/>
    </source>
</evidence>
<dbReference type="AlphaFoldDB" id="A0A2V1DVC4"/>
<protein>
    <recommendedName>
        <fullName evidence="4">S-adenosyl-L-methionine-dependent methyltransferase</fullName>
    </recommendedName>
</protein>
<dbReference type="Proteomes" id="UP000244855">
    <property type="component" value="Unassembled WGS sequence"/>
</dbReference>
<name>A0A2V1DVC4_9PLEO</name>
<dbReference type="STRING" id="97972.A0A2V1DVC4"/>
<keyword evidence="1" id="KW-0812">Transmembrane</keyword>
<evidence type="ECO:0008006" key="4">
    <source>
        <dbReference type="Google" id="ProtNLM"/>
    </source>
</evidence>
<dbReference type="OrthoDB" id="61390at2759"/>
<organism evidence="2 3">
    <name type="scientific">Periconia macrospinosa</name>
    <dbReference type="NCBI Taxonomy" id="97972"/>
    <lineage>
        <taxon>Eukaryota</taxon>
        <taxon>Fungi</taxon>
        <taxon>Dikarya</taxon>
        <taxon>Ascomycota</taxon>
        <taxon>Pezizomycotina</taxon>
        <taxon>Dothideomycetes</taxon>
        <taxon>Pleosporomycetidae</taxon>
        <taxon>Pleosporales</taxon>
        <taxon>Massarineae</taxon>
        <taxon>Periconiaceae</taxon>
        <taxon>Periconia</taxon>
    </lineage>
</organism>
<gene>
    <name evidence="2" type="ORF">DM02DRAFT_526324</name>
</gene>
<keyword evidence="1" id="KW-0472">Membrane</keyword>
<sequence length="353" mass="39691">MDDTKKLLLAVPATIAAFLVAQWYLQRRRKNRAAVAKKALYQLDHSVLNIPLPLQSMWMNMGYWKDTDDFPTACRALLERVLSSARIFHDPQESASVKSDASTLSILDLGFGCGDQCLYIRHNLQQELDSVGSKRLKAYVGLTLEESHLRIAQQRLQHEPASPLTGDGAGKAATFDIFCADAAKPASWNAETKAAISCANQVDEGIQHHETWVLGLDTLYHFQPSRWSVIGYASQTLGASLMAFDLFTANNLTPWQRIVLKVLTVLGQSPSANWVTIEEYRDRLVAAGYARENIKILDISDHVFGPLHRFMKKREEELEQHGMSIGRYRHAAKMFGWWHRTGAVRGCIVVARK</sequence>
<evidence type="ECO:0000313" key="2">
    <source>
        <dbReference type="EMBL" id="PVI00770.1"/>
    </source>
</evidence>
<keyword evidence="3" id="KW-1185">Reference proteome</keyword>
<feature type="transmembrane region" description="Helical" evidence="1">
    <location>
        <begin position="7"/>
        <end position="25"/>
    </location>
</feature>
<proteinExistence type="predicted"/>
<reference evidence="2 3" key="1">
    <citation type="journal article" date="2018" name="Sci. Rep.">
        <title>Comparative genomics provides insights into the lifestyle and reveals functional heterogeneity of dark septate endophytic fungi.</title>
        <authorList>
            <person name="Knapp D.G."/>
            <person name="Nemeth J.B."/>
            <person name="Barry K."/>
            <person name="Hainaut M."/>
            <person name="Henrissat B."/>
            <person name="Johnson J."/>
            <person name="Kuo A."/>
            <person name="Lim J.H.P."/>
            <person name="Lipzen A."/>
            <person name="Nolan M."/>
            <person name="Ohm R.A."/>
            <person name="Tamas L."/>
            <person name="Grigoriev I.V."/>
            <person name="Spatafora J.W."/>
            <person name="Nagy L.G."/>
            <person name="Kovacs G.M."/>
        </authorList>
    </citation>
    <scope>NUCLEOTIDE SEQUENCE [LARGE SCALE GENOMIC DNA]</scope>
    <source>
        <strain evidence="2 3">DSE2036</strain>
    </source>
</reference>
<dbReference type="InterPro" id="IPR029063">
    <property type="entry name" value="SAM-dependent_MTases_sf"/>
</dbReference>
<evidence type="ECO:0000313" key="3">
    <source>
        <dbReference type="Proteomes" id="UP000244855"/>
    </source>
</evidence>